<gene>
    <name evidence="6" type="ORF">DW2_03869</name>
</gene>
<dbReference type="PANTHER" id="PTHR30246:SF1">
    <property type="entry name" value="2-DEHYDRO-3-DEOXY-6-PHOSPHOGALACTONATE ALDOLASE-RELATED"/>
    <property type="match status" value="1"/>
</dbReference>
<dbReference type="EC" id="4.1.2.21" evidence="6"/>
<dbReference type="NCBIfam" id="NF006600">
    <property type="entry name" value="PRK09140.1"/>
    <property type="match status" value="1"/>
</dbReference>
<dbReference type="PANTHER" id="PTHR30246">
    <property type="entry name" value="2-KETO-3-DEOXY-6-PHOSPHOGLUCONATE ALDOLASE"/>
    <property type="match status" value="1"/>
</dbReference>
<dbReference type="Pfam" id="PF01081">
    <property type="entry name" value="Aldolase"/>
    <property type="match status" value="1"/>
</dbReference>
<comment type="subunit">
    <text evidence="3">Homotrimer.</text>
</comment>
<keyword evidence="4 6" id="KW-0456">Lyase</keyword>
<organism evidence="6 7">
    <name type="scientific">Thioclava atlantica</name>
    <dbReference type="NCBI Taxonomy" id="1317124"/>
    <lineage>
        <taxon>Bacteria</taxon>
        <taxon>Pseudomonadati</taxon>
        <taxon>Pseudomonadota</taxon>
        <taxon>Alphaproteobacteria</taxon>
        <taxon>Rhodobacterales</taxon>
        <taxon>Paracoccaceae</taxon>
        <taxon>Thioclava</taxon>
    </lineage>
</organism>
<evidence type="ECO:0000256" key="5">
    <source>
        <dbReference type="ARBA" id="ARBA00023277"/>
    </source>
</evidence>
<accession>A0A085U0B9</accession>
<dbReference type="CDD" id="cd00452">
    <property type="entry name" value="KDPG_aldolase"/>
    <property type="match status" value="1"/>
</dbReference>
<dbReference type="AlphaFoldDB" id="A0A085U0B9"/>
<keyword evidence="7" id="KW-1185">Reference proteome</keyword>
<dbReference type="GO" id="GO:0008674">
    <property type="term" value="F:2-dehydro-3-deoxy-6-phosphogalactonate aldolase activity"/>
    <property type="evidence" value="ECO:0007669"/>
    <property type="project" value="UniProtKB-EC"/>
</dbReference>
<dbReference type="Gene3D" id="3.20.20.70">
    <property type="entry name" value="Aldolase class I"/>
    <property type="match status" value="1"/>
</dbReference>
<reference evidence="7" key="1">
    <citation type="submission" date="2013-04" db="EMBL/GenBank/DDBJ databases">
        <title>Thioclava sp. 13D2W-2 Genome Sequencing.</title>
        <authorList>
            <person name="Lai Q."/>
            <person name="Li G."/>
            <person name="Shao Z."/>
        </authorList>
    </citation>
    <scope>NUCLEOTIDE SEQUENCE [LARGE SCALE GENOMIC DNA]</scope>
    <source>
        <strain evidence="7">13D2W-2</strain>
    </source>
</reference>
<reference evidence="6 7" key="2">
    <citation type="journal article" date="2015" name="Antonie Van Leeuwenhoek">
        <title>Thioclava indica sp. nov., isolated from surface seawater of the Indian Ocean.</title>
        <authorList>
            <person name="Liu Y."/>
            <person name="Lai Q."/>
            <person name="Du J."/>
            <person name="Xu H."/>
            <person name="Jiang L."/>
            <person name="Shao Z."/>
        </authorList>
    </citation>
    <scope>NUCLEOTIDE SEQUENCE [LARGE SCALE GENOMIC DNA]</scope>
    <source>
        <strain evidence="6 7">13D2W-2</strain>
    </source>
</reference>
<dbReference type="OrthoDB" id="7204076at2"/>
<comment type="pathway">
    <text evidence="1">Carbohydrate acid metabolism.</text>
</comment>
<keyword evidence="5" id="KW-0119">Carbohydrate metabolism</keyword>
<proteinExistence type="inferred from homology"/>
<comment type="caution">
    <text evidence="6">The sequence shown here is derived from an EMBL/GenBank/DDBJ whole genome shotgun (WGS) entry which is preliminary data.</text>
</comment>
<evidence type="ECO:0000256" key="4">
    <source>
        <dbReference type="ARBA" id="ARBA00023239"/>
    </source>
</evidence>
<dbReference type="InterPro" id="IPR000887">
    <property type="entry name" value="Aldlse_KDPG_KHG"/>
</dbReference>
<dbReference type="PATRIC" id="fig|1317124.6.peg.783"/>
<comment type="similarity">
    <text evidence="2">Belongs to the KHG/KDPG aldolase family.</text>
</comment>
<dbReference type="InterPro" id="IPR013785">
    <property type="entry name" value="Aldolase_TIM"/>
</dbReference>
<evidence type="ECO:0000256" key="3">
    <source>
        <dbReference type="ARBA" id="ARBA00011233"/>
    </source>
</evidence>
<evidence type="ECO:0000256" key="2">
    <source>
        <dbReference type="ARBA" id="ARBA00006906"/>
    </source>
</evidence>
<protein>
    <submittedName>
        <fullName evidence="6">2-dehydro-3-deoxy-6-phosphogalactonate aldolase</fullName>
        <ecNumber evidence="6">4.1.2.21</ecNumber>
    </submittedName>
</protein>
<name>A0A085U0B9_9RHOB</name>
<evidence type="ECO:0000313" key="6">
    <source>
        <dbReference type="EMBL" id="KFE36416.1"/>
    </source>
</evidence>
<dbReference type="eggNOG" id="COG0800">
    <property type="taxonomic scope" value="Bacteria"/>
</dbReference>
<evidence type="ECO:0000313" key="7">
    <source>
        <dbReference type="Proteomes" id="UP000028607"/>
    </source>
</evidence>
<evidence type="ECO:0000256" key="1">
    <source>
        <dbReference type="ARBA" id="ARBA00004761"/>
    </source>
</evidence>
<dbReference type="RefSeq" id="WP_038143933.1">
    <property type="nucleotide sequence ID" value="NZ_AQRC01000002.1"/>
</dbReference>
<dbReference type="SUPFAM" id="SSF51569">
    <property type="entry name" value="Aldolase"/>
    <property type="match status" value="1"/>
</dbReference>
<dbReference type="EMBL" id="AQRC01000002">
    <property type="protein sequence ID" value="KFE36416.1"/>
    <property type="molecule type" value="Genomic_DNA"/>
</dbReference>
<dbReference type="Proteomes" id="UP000028607">
    <property type="component" value="Unassembled WGS sequence"/>
</dbReference>
<sequence length="207" mass="21147">MSRNIIAILRGIRPEEAVACAEALVEAGITRIEVPLNSPDPLDSIGAMAARFAEHPGIEIGAGTVLTPEEVAQVAQRGGRLIVSPNADPAVIAETASRGLLSWPGIFTPTEAFAALAAGATGLKLFPGSMAGPEGLRAMRAVLPKGTQVYAVGGAGPENFGAWFAAGADGFGIGSALYKPGMDIDEVARRAAEIVAAYDAARAEIAR</sequence>
<dbReference type="STRING" id="1317124.DW2_03869"/>